<evidence type="ECO:0000313" key="1">
    <source>
        <dbReference type="EMBL" id="OUS45010.1"/>
    </source>
</evidence>
<proteinExistence type="predicted"/>
<accession>A0A1Y5I603</accession>
<sequence length="222" mass="23773">MELDVSAVGNLGECVEAYRRAERVGDGALATIPRLYALCMDVQEVNLGAATRAATEAAMSERLRAFLQNGFAHPSERRAAPEQLTSAINVVASSLSAMETAVKSASEALKEFIEATSGKQSDDDASWIADVPAPVLLTAFALDGDNSNENNGAYTVEQWLWICTSVVDQLEKDLETKRKIVSYLRSGELASDELSGVAATWSAHPHVDDRLLDLARGAAESS</sequence>
<organism evidence="1">
    <name type="scientific">Ostreococcus tauri</name>
    <name type="common">Marine green alga</name>
    <dbReference type="NCBI Taxonomy" id="70448"/>
    <lineage>
        <taxon>Eukaryota</taxon>
        <taxon>Viridiplantae</taxon>
        <taxon>Chlorophyta</taxon>
        <taxon>Mamiellophyceae</taxon>
        <taxon>Mamiellales</taxon>
        <taxon>Bathycoccaceae</taxon>
        <taxon>Ostreococcus</taxon>
    </lineage>
</organism>
<gene>
    <name evidence="1" type="ORF">BE221DRAFT_200672</name>
</gene>
<dbReference type="AlphaFoldDB" id="A0A1Y5I603"/>
<protein>
    <submittedName>
        <fullName evidence="1">Uncharacterized protein</fullName>
    </submittedName>
</protein>
<name>A0A1Y5I603_OSTTA</name>
<reference evidence="1" key="1">
    <citation type="submission" date="2017-04" db="EMBL/GenBank/DDBJ databases">
        <title>Population genomics of picophytoplankton unveils novel chromosome hypervariability.</title>
        <authorList>
            <consortium name="DOE Joint Genome Institute"/>
            <person name="Blanc-Mathieu R."/>
            <person name="Krasovec M."/>
            <person name="Hebrard M."/>
            <person name="Yau S."/>
            <person name="Desgranges E."/>
            <person name="Martin J."/>
            <person name="Schackwitz W."/>
            <person name="Kuo A."/>
            <person name="Salin G."/>
            <person name="Donnadieu C."/>
            <person name="Desdevises Y."/>
            <person name="Sanchez-Ferandin S."/>
            <person name="Moreau H."/>
            <person name="Rivals E."/>
            <person name="Grigoriev I.V."/>
            <person name="Grimsley N."/>
            <person name="Eyre-Walker A."/>
            <person name="Piganeau G."/>
        </authorList>
    </citation>
    <scope>NUCLEOTIDE SEQUENCE [LARGE SCALE GENOMIC DNA]</scope>
    <source>
        <strain evidence="1">RCC 1115</strain>
    </source>
</reference>
<dbReference type="Proteomes" id="UP000195557">
    <property type="component" value="Unassembled WGS sequence"/>
</dbReference>
<dbReference type="EMBL" id="KZ155793">
    <property type="protein sequence ID" value="OUS45010.1"/>
    <property type="molecule type" value="Genomic_DNA"/>
</dbReference>